<dbReference type="InterPro" id="IPR050425">
    <property type="entry name" value="NAD(P)_dehydrat-like"/>
</dbReference>
<keyword evidence="2" id="KW-0560">Oxidoreductase</keyword>
<dbReference type="InterPro" id="IPR038765">
    <property type="entry name" value="Papain-like_cys_pep_sf"/>
</dbReference>
<dbReference type="InterPro" id="IPR036291">
    <property type="entry name" value="NAD(P)-bd_dom_sf"/>
</dbReference>
<evidence type="ECO:0000256" key="1">
    <source>
        <dbReference type="ARBA" id="ARBA00022857"/>
    </source>
</evidence>
<dbReference type="AlphaFoldDB" id="A0A0S3SAV7"/>
<dbReference type="OrthoDB" id="2735536at2759"/>
<dbReference type="GO" id="GO:0045552">
    <property type="term" value="F:dihydroflavanol 4-reductase activity"/>
    <property type="evidence" value="ECO:0007669"/>
    <property type="project" value="TreeGrafter"/>
</dbReference>
<dbReference type="Proteomes" id="UP000291084">
    <property type="component" value="Chromosome 6"/>
</dbReference>
<proteinExistence type="predicted"/>
<dbReference type="PANTHER" id="PTHR10366">
    <property type="entry name" value="NAD DEPENDENT EPIMERASE/DEHYDRATASE"/>
    <property type="match status" value="1"/>
</dbReference>
<gene>
    <name evidence="3" type="primary">Vigan.06G107800</name>
    <name evidence="3" type="ORF">VIGAN_06107800</name>
</gene>
<evidence type="ECO:0000313" key="4">
    <source>
        <dbReference type="Proteomes" id="UP000291084"/>
    </source>
</evidence>
<dbReference type="PANTHER" id="PTHR10366:SF564">
    <property type="entry name" value="STEROL-4-ALPHA-CARBOXYLATE 3-DEHYDROGENASE, DECARBOXYLATING"/>
    <property type="match status" value="1"/>
</dbReference>
<dbReference type="GO" id="GO:0009718">
    <property type="term" value="P:anthocyanin-containing compound biosynthetic process"/>
    <property type="evidence" value="ECO:0007669"/>
    <property type="project" value="TreeGrafter"/>
</dbReference>
<evidence type="ECO:0008006" key="5">
    <source>
        <dbReference type="Google" id="ProtNLM"/>
    </source>
</evidence>
<keyword evidence="4" id="KW-1185">Reference proteome</keyword>
<organism evidence="3 4">
    <name type="scientific">Vigna angularis var. angularis</name>
    <dbReference type="NCBI Taxonomy" id="157739"/>
    <lineage>
        <taxon>Eukaryota</taxon>
        <taxon>Viridiplantae</taxon>
        <taxon>Streptophyta</taxon>
        <taxon>Embryophyta</taxon>
        <taxon>Tracheophyta</taxon>
        <taxon>Spermatophyta</taxon>
        <taxon>Magnoliopsida</taxon>
        <taxon>eudicotyledons</taxon>
        <taxon>Gunneridae</taxon>
        <taxon>Pentapetalae</taxon>
        <taxon>rosids</taxon>
        <taxon>fabids</taxon>
        <taxon>Fabales</taxon>
        <taxon>Fabaceae</taxon>
        <taxon>Papilionoideae</taxon>
        <taxon>50 kb inversion clade</taxon>
        <taxon>NPAAA clade</taxon>
        <taxon>indigoferoid/millettioid clade</taxon>
        <taxon>Phaseoleae</taxon>
        <taxon>Vigna</taxon>
    </lineage>
</organism>
<accession>A0A0S3SAV7</accession>
<dbReference type="SUPFAM" id="SSF54001">
    <property type="entry name" value="Cysteine proteinases"/>
    <property type="match status" value="1"/>
</dbReference>
<dbReference type="EMBL" id="AP015039">
    <property type="protein sequence ID" value="BAT89938.1"/>
    <property type="molecule type" value="Genomic_DNA"/>
</dbReference>
<keyword evidence="1" id="KW-0521">NADP</keyword>
<protein>
    <recommendedName>
        <fullName evidence="5">3-beta hydroxysteroid dehydrogenase/isomerase domain-containing protein</fullName>
    </recommendedName>
</protein>
<dbReference type="SUPFAM" id="SSF51735">
    <property type="entry name" value="NAD(P)-binding Rossmann-fold domains"/>
    <property type="match status" value="1"/>
</dbReference>
<evidence type="ECO:0000256" key="2">
    <source>
        <dbReference type="ARBA" id="ARBA00023002"/>
    </source>
</evidence>
<sequence>MKKVKPLLEIPGAESKLSLWKANLAEEGSFDEAIKGCIGVFHVATPIEFESKDPENEVIKPAIRGVIDIMKACLKAKTVFGSSFKVAGCSIISRKKMQIITPHCRRQLGSYECGYYVMKHMHTIICTNIIESWNKVLKY</sequence>
<name>A0A0S3SAV7_PHAAN</name>
<dbReference type="Gene3D" id="3.40.50.720">
    <property type="entry name" value="NAD(P)-binding Rossmann-like Domain"/>
    <property type="match status" value="1"/>
</dbReference>
<reference evidence="3 4" key="1">
    <citation type="journal article" date="2015" name="Sci. Rep.">
        <title>The power of single molecule real-time sequencing technology in the de novo assembly of a eukaryotic genome.</title>
        <authorList>
            <person name="Sakai H."/>
            <person name="Naito K."/>
            <person name="Ogiso-Tanaka E."/>
            <person name="Takahashi Y."/>
            <person name="Iseki K."/>
            <person name="Muto C."/>
            <person name="Satou K."/>
            <person name="Teruya K."/>
            <person name="Shiroma A."/>
            <person name="Shimoji M."/>
            <person name="Hirano T."/>
            <person name="Itoh T."/>
            <person name="Kaga A."/>
            <person name="Tomooka N."/>
        </authorList>
    </citation>
    <scope>NUCLEOTIDE SEQUENCE [LARGE SCALE GENOMIC DNA]</scope>
    <source>
        <strain evidence="4">cv. Shumari</strain>
    </source>
</reference>
<evidence type="ECO:0000313" key="3">
    <source>
        <dbReference type="EMBL" id="BAT89938.1"/>
    </source>
</evidence>